<proteinExistence type="predicted"/>
<evidence type="ECO:0000313" key="4">
    <source>
        <dbReference type="WBParaSite" id="ASIM_0001777901-mRNA-1"/>
    </source>
</evidence>
<dbReference type="Proteomes" id="UP000267096">
    <property type="component" value="Unassembled WGS sequence"/>
</dbReference>
<evidence type="ECO:0000313" key="3">
    <source>
        <dbReference type="Proteomes" id="UP000267096"/>
    </source>
</evidence>
<gene>
    <name evidence="2" type="ORF">ASIM_LOCUS17181</name>
</gene>
<evidence type="ECO:0000256" key="1">
    <source>
        <dbReference type="SAM" id="MobiDB-lite"/>
    </source>
</evidence>
<evidence type="ECO:0000313" key="2">
    <source>
        <dbReference type="EMBL" id="VDK59704.1"/>
    </source>
</evidence>
<reference evidence="2 3" key="2">
    <citation type="submission" date="2018-11" db="EMBL/GenBank/DDBJ databases">
        <authorList>
            <consortium name="Pathogen Informatics"/>
        </authorList>
    </citation>
    <scope>NUCLEOTIDE SEQUENCE [LARGE SCALE GENOMIC DNA]</scope>
</reference>
<dbReference type="AlphaFoldDB" id="A0A0M3K9Y3"/>
<protein>
    <submittedName>
        <fullName evidence="4">Secreted protein</fullName>
    </submittedName>
</protein>
<dbReference type="EMBL" id="UYRR01033829">
    <property type="protein sequence ID" value="VDK59704.1"/>
    <property type="molecule type" value="Genomic_DNA"/>
</dbReference>
<accession>A0A0M3K9Y3</accession>
<reference evidence="4" key="1">
    <citation type="submission" date="2017-02" db="UniProtKB">
        <authorList>
            <consortium name="WormBaseParasite"/>
        </authorList>
    </citation>
    <scope>IDENTIFICATION</scope>
</reference>
<name>A0A0M3K9Y3_ANISI</name>
<organism evidence="4">
    <name type="scientific">Anisakis simplex</name>
    <name type="common">Herring worm</name>
    <dbReference type="NCBI Taxonomy" id="6269"/>
    <lineage>
        <taxon>Eukaryota</taxon>
        <taxon>Metazoa</taxon>
        <taxon>Ecdysozoa</taxon>
        <taxon>Nematoda</taxon>
        <taxon>Chromadorea</taxon>
        <taxon>Rhabditida</taxon>
        <taxon>Spirurina</taxon>
        <taxon>Ascaridomorpha</taxon>
        <taxon>Ascaridoidea</taxon>
        <taxon>Anisakidae</taxon>
        <taxon>Anisakis</taxon>
        <taxon>Anisakis simplex complex</taxon>
    </lineage>
</organism>
<dbReference type="WBParaSite" id="ASIM_0001777901-mRNA-1">
    <property type="protein sequence ID" value="ASIM_0001777901-mRNA-1"/>
    <property type="gene ID" value="ASIM_0001777901"/>
</dbReference>
<sequence length="78" mass="8308">MITIAFCSVPLLSQDTLGPFDIMATVIARSQHGPDSSCLFGVAQSPVTSYPRPTRNNPCPIPDFASNAPTTAQMLQVN</sequence>
<keyword evidence="3" id="KW-1185">Reference proteome</keyword>
<feature type="region of interest" description="Disordered" evidence="1">
    <location>
        <begin position="48"/>
        <end position="67"/>
    </location>
</feature>